<dbReference type="AlphaFoldDB" id="A0A917J2G3"/>
<evidence type="ECO:0000313" key="2">
    <source>
        <dbReference type="Proteomes" id="UP000627292"/>
    </source>
</evidence>
<reference evidence="1" key="1">
    <citation type="journal article" date="2014" name="Int. J. Syst. Evol. Microbiol.">
        <title>Complete genome sequence of Corynebacterium casei LMG S-19264T (=DSM 44701T), isolated from a smear-ripened cheese.</title>
        <authorList>
            <consortium name="US DOE Joint Genome Institute (JGI-PGF)"/>
            <person name="Walter F."/>
            <person name="Albersmeier A."/>
            <person name="Kalinowski J."/>
            <person name="Ruckert C."/>
        </authorList>
    </citation>
    <scope>NUCLEOTIDE SEQUENCE</scope>
    <source>
        <strain evidence="1">CGMCC 1.15290</strain>
    </source>
</reference>
<dbReference type="SUPFAM" id="SSF88659">
    <property type="entry name" value="Sigma3 and sigma4 domains of RNA polymerase sigma factors"/>
    <property type="match status" value="1"/>
</dbReference>
<protein>
    <recommendedName>
        <fullName evidence="3">RNA polymerase sigma-70 region 4 domain-containing protein</fullName>
    </recommendedName>
</protein>
<sequence>MNPKSDITLVELADKEKMTVRAVNICLDLGLDSLHKILKFYQEGGEFTKTRKCGIRTENELINICHKHLNYSTNENISAELVTKDSRIEIIAGFNPFKKASLNRHVGYLFSKLSVRARNGIINFFDGNLIISDLIQSIFSPVFNFNHIRNIGEKSTGELIRFRDHVSDFITTLQTLDNSQLSKEYTKLVVKTSFENIPSEIDTAIESVFDSDNKILLFKLIDLLIKLGLLLKNNEKEIFYHLYTNRKQRSLEDVAKELNITKERARQIKVSFEELMTSYFDFILNIRVEDLFSYKIDSELKFILLNKEDFDRVNETEQVDFTIYFYSFIFSLLFERTHILFGDKDVLSTKNKLSNEKRLQCPLLISKETFESFDFLNFVNSVNELKNGRLTEDCCLYFLGYISQFVKGIAEVNLQDLSVICESILFNEFNLAVDTDGYLILESNRKKTPSHYIVEILEDLNQMTKVEVITNEINAKYPYLQFSEQSIRSSLQKEKSLFIYIGRSSTYGLKKWENEREDLRGGTIRDLVENYLQGEDEPKHISEIAEFVCKYRDTSEYNVKSNLDLEGNIRFKFFPGEFVGLKNKEYQDVEKYKRVAGSHFRNSVLKNMDGLDIERVVDFFVQKFNYHPKSVKALFEKKVTQGDIVITSDNKLKI</sequence>
<accession>A0A917J2G3</accession>
<proteinExistence type="predicted"/>
<dbReference type="Gene3D" id="1.10.10.10">
    <property type="entry name" value="Winged helix-like DNA-binding domain superfamily/Winged helix DNA-binding domain"/>
    <property type="match status" value="1"/>
</dbReference>
<gene>
    <name evidence="1" type="ORF">GCM10011379_33420</name>
</gene>
<keyword evidence="2" id="KW-1185">Reference proteome</keyword>
<reference evidence="1" key="2">
    <citation type="submission" date="2020-09" db="EMBL/GenBank/DDBJ databases">
        <authorList>
            <person name="Sun Q."/>
            <person name="Zhou Y."/>
        </authorList>
    </citation>
    <scope>NUCLEOTIDE SEQUENCE</scope>
    <source>
        <strain evidence="1">CGMCC 1.15290</strain>
    </source>
</reference>
<dbReference type="EMBL" id="BMIB01000003">
    <property type="protein sequence ID" value="GGH72698.1"/>
    <property type="molecule type" value="Genomic_DNA"/>
</dbReference>
<comment type="caution">
    <text evidence="1">The sequence shown here is derived from an EMBL/GenBank/DDBJ whole genome shotgun (WGS) entry which is preliminary data.</text>
</comment>
<dbReference type="InterPro" id="IPR036388">
    <property type="entry name" value="WH-like_DNA-bd_sf"/>
</dbReference>
<organism evidence="1 2">
    <name type="scientific">Filimonas zeae</name>
    <dbReference type="NCBI Taxonomy" id="1737353"/>
    <lineage>
        <taxon>Bacteria</taxon>
        <taxon>Pseudomonadati</taxon>
        <taxon>Bacteroidota</taxon>
        <taxon>Chitinophagia</taxon>
        <taxon>Chitinophagales</taxon>
        <taxon>Chitinophagaceae</taxon>
        <taxon>Filimonas</taxon>
    </lineage>
</organism>
<dbReference type="Proteomes" id="UP000627292">
    <property type="component" value="Unassembled WGS sequence"/>
</dbReference>
<dbReference type="RefSeq" id="WP_188954289.1">
    <property type="nucleotide sequence ID" value="NZ_BMIB01000003.1"/>
</dbReference>
<name>A0A917J2G3_9BACT</name>
<evidence type="ECO:0000313" key="1">
    <source>
        <dbReference type="EMBL" id="GGH72698.1"/>
    </source>
</evidence>
<evidence type="ECO:0008006" key="3">
    <source>
        <dbReference type="Google" id="ProtNLM"/>
    </source>
</evidence>
<dbReference type="InterPro" id="IPR013324">
    <property type="entry name" value="RNA_pol_sigma_r3/r4-like"/>
</dbReference>